<dbReference type="Proteomes" id="UP000000752">
    <property type="component" value="Chromosome"/>
</dbReference>
<evidence type="ECO:0000313" key="2">
    <source>
        <dbReference type="EMBL" id="BAA29123.1"/>
    </source>
</evidence>
<dbReference type="STRING" id="70601.gene:9376962"/>
<protein>
    <submittedName>
        <fullName evidence="2">Uncharacterized protein</fullName>
    </submittedName>
</protein>
<accession>O57808</accession>
<reference evidence="2 3" key="1">
    <citation type="journal article" date="1998" name="DNA Res.">
        <title>Complete sequence and gene organization of the genome of a hyper-thermophilic archaebacterium, Pyrococcus horikoshii OT3.</title>
        <authorList>
            <person name="Kawarabayasi Y."/>
            <person name="Sawada M."/>
            <person name="Horikawa H."/>
            <person name="Haikawa Y."/>
            <person name="Hino Y."/>
            <person name="Yamamoto S."/>
            <person name="Sekine M."/>
            <person name="Baba S."/>
            <person name="Kosugi H."/>
            <person name="Hosoyama A."/>
            <person name="Nagai Y."/>
            <person name="Sakai M."/>
            <person name="Ogura K."/>
            <person name="Otuka R."/>
            <person name="Nakazawa H."/>
            <person name="Takamiya M."/>
            <person name="Ohfuku Y."/>
            <person name="Funahashi T."/>
            <person name="Tanaka T."/>
            <person name="Kudoh Y."/>
            <person name="Yamazaki J."/>
            <person name="Kushida N."/>
            <person name="Oguchi A."/>
            <person name="Aoki K."/>
            <person name="Nakamura Y."/>
            <person name="Robb T.F."/>
            <person name="Horikoshi K."/>
            <person name="Masuchi Y."/>
            <person name="Shizuya H."/>
            <person name="Kikuchi H."/>
        </authorList>
    </citation>
    <scope>NUCLEOTIDE SEQUENCE [LARGE SCALE GENOMIC DNA]</scope>
    <source>
        <strain evidence="3">ATCC 700860 / DSM 12428 / JCM 9974 / NBRC 100139 / OT-3</strain>
    </source>
</reference>
<dbReference type="KEGG" id="pho:PH0055"/>
<dbReference type="AlphaFoldDB" id="O57808"/>
<name>O57808_PYRHO</name>
<feature type="region of interest" description="Disordered" evidence="1">
    <location>
        <begin position="50"/>
        <end position="103"/>
    </location>
</feature>
<gene>
    <name evidence="2" type="ordered locus">PH0055</name>
</gene>
<dbReference type="EnsemblBacteria" id="BAA29123">
    <property type="protein sequence ID" value="BAA29123"/>
    <property type="gene ID" value="BAA29123"/>
</dbReference>
<evidence type="ECO:0000256" key="1">
    <source>
        <dbReference type="SAM" id="MobiDB-lite"/>
    </source>
</evidence>
<proteinExistence type="predicted"/>
<sequence length="103" mass="10890">MGTLHRLLSPGPTSSPHPRERAPWPLPLLPSGPCGVWGPKGVSTALQPCLPHRAPRGTRTHRSALASRGGFGNRPSGFGPGISAVSGYRGRRTPRPSPPPIMY</sequence>
<evidence type="ECO:0000313" key="3">
    <source>
        <dbReference type="Proteomes" id="UP000000752"/>
    </source>
</evidence>
<feature type="compositionally biased region" description="Basic residues" evidence="1">
    <location>
        <begin position="53"/>
        <end position="62"/>
    </location>
</feature>
<organism evidence="2 3">
    <name type="scientific">Pyrococcus horikoshii (strain ATCC 700860 / DSM 12428 / JCM 9974 / NBRC 100139 / OT-3)</name>
    <dbReference type="NCBI Taxonomy" id="70601"/>
    <lineage>
        <taxon>Archaea</taxon>
        <taxon>Methanobacteriati</taxon>
        <taxon>Methanobacteriota</taxon>
        <taxon>Thermococci</taxon>
        <taxon>Thermococcales</taxon>
        <taxon>Thermococcaceae</taxon>
        <taxon>Pyrococcus</taxon>
    </lineage>
</organism>
<dbReference type="PIR" id="D71224">
    <property type="entry name" value="D71224"/>
</dbReference>
<keyword evidence="3" id="KW-1185">Reference proteome</keyword>
<feature type="region of interest" description="Disordered" evidence="1">
    <location>
        <begin position="1"/>
        <end position="24"/>
    </location>
</feature>
<dbReference type="EMBL" id="BA000001">
    <property type="protein sequence ID" value="BAA29123.1"/>
    <property type="molecule type" value="Genomic_DNA"/>
</dbReference>